<keyword evidence="5" id="KW-0119">Carbohydrate metabolism</keyword>
<dbReference type="SUPFAM" id="SSF49785">
    <property type="entry name" value="Galactose-binding domain-like"/>
    <property type="match status" value="1"/>
</dbReference>
<comment type="caution">
    <text evidence="9">The sequence shown here is derived from an EMBL/GenBank/DDBJ whole genome shotgun (WGS) entry which is preliminary data.</text>
</comment>
<protein>
    <submittedName>
        <fullName evidence="9">Glycoside hydrolase family 43 protein</fullName>
    </submittedName>
</protein>
<feature type="domain" description="CBM6" evidence="8">
    <location>
        <begin position="327"/>
        <end position="449"/>
    </location>
</feature>
<name>A0ABT5VUE2_9BACT</name>
<evidence type="ECO:0000256" key="5">
    <source>
        <dbReference type="ARBA" id="ARBA00023277"/>
    </source>
</evidence>
<dbReference type="EMBL" id="JAKJSC010000002">
    <property type="protein sequence ID" value="MDE5419033.1"/>
    <property type="molecule type" value="Genomic_DNA"/>
</dbReference>
<evidence type="ECO:0000256" key="3">
    <source>
        <dbReference type="ARBA" id="ARBA00022729"/>
    </source>
</evidence>
<dbReference type="SUPFAM" id="SSF75005">
    <property type="entry name" value="Arabinanase/levansucrase/invertase"/>
    <property type="match status" value="1"/>
</dbReference>
<dbReference type="PROSITE" id="PS51175">
    <property type="entry name" value="CBM6"/>
    <property type="match status" value="1"/>
</dbReference>
<dbReference type="GO" id="GO:0016787">
    <property type="term" value="F:hydrolase activity"/>
    <property type="evidence" value="ECO:0007669"/>
    <property type="project" value="UniProtKB-KW"/>
</dbReference>
<dbReference type="CDD" id="cd09003">
    <property type="entry name" value="GH43_XynD-like"/>
    <property type="match status" value="1"/>
</dbReference>
<evidence type="ECO:0000256" key="1">
    <source>
        <dbReference type="ARBA" id="ARBA00009865"/>
    </source>
</evidence>
<dbReference type="RefSeq" id="WP_275110362.1">
    <property type="nucleotide sequence ID" value="NZ_JAKJSC010000002.1"/>
</dbReference>
<dbReference type="Pfam" id="PF03422">
    <property type="entry name" value="CBM_6"/>
    <property type="match status" value="1"/>
</dbReference>
<evidence type="ECO:0000313" key="9">
    <source>
        <dbReference type="EMBL" id="MDE5419033.1"/>
    </source>
</evidence>
<evidence type="ECO:0000256" key="2">
    <source>
        <dbReference type="ARBA" id="ARBA00022651"/>
    </source>
</evidence>
<keyword evidence="2" id="KW-0858">Xylan degradation</keyword>
<evidence type="ECO:0000256" key="4">
    <source>
        <dbReference type="ARBA" id="ARBA00022801"/>
    </source>
</evidence>
<dbReference type="PANTHER" id="PTHR43772">
    <property type="entry name" value="ENDO-1,4-BETA-XYLANASE"/>
    <property type="match status" value="1"/>
</dbReference>
<dbReference type="PANTHER" id="PTHR43772:SF2">
    <property type="entry name" value="PUTATIVE (AFU_ORTHOLOGUE AFUA_2G04480)-RELATED"/>
    <property type="match status" value="1"/>
</dbReference>
<dbReference type="InterPro" id="IPR052176">
    <property type="entry name" value="Glycosyl_Hydrlase_43_Enz"/>
</dbReference>
<keyword evidence="3" id="KW-0732">Signal</keyword>
<evidence type="ECO:0000259" key="8">
    <source>
        <dbReference type="PROSITE" id="PS51175"/>
    </source>
</evidence>
<dbReference type="InterPro" id="IPR008979">
    <property type="entry name" value="Galactose-bd-like_sf"/>
</dbReference>
<dbReference type="Gene3D" id="2.60.120.260">
    <property type="entry name" value="Galactose-binding domain-like"/>
    <property type="match status" value="1"/>
</dbReference>
<dbReference type="Gene3D" id="2.115.10.20">
    <property type="entry name" value="Glycosyl hydrolase domain, family 43"/>
    <property type="match status" value="1"/>
</dbReference>
<keyword evidence="4 7" id="KW-0378">Hydrolase</keyword>
<dbReference type="SMART" id="SM00606">
    <property type="entry name" value="CBD_IV"/>
    <property type="match status" value="1"/>
</dbReference>
<evidence type="ECO:0000256" key="7">
    <source>
        <dbReference type="RuleBase" id="RU361187"/>
    </source>
</evidence>
<dbReference type="Pfam" id="PF04616">
    <property type="entry name" value="Glyco_hydro_43"/>
    <property type="match status" value="1"/>
</dbReference>
<dbReference type="InterPro" id="IPR006710">
    <property type="entry name" value="Glyco_hydro_43"/>
</dbReference>
<evidence type="ECO:0000256" key="6">
    <source>
        <dbReference type="ARBA" id="ARBA00023295"/>
    </source>
</evidence>
<comment type="similarity">
    <text evidence="1 7">Belongs to the glycosyl hydrolase 43 family.</text>
</comment>
<dbReference type="Proteomes" id="UP001528920">
    <property type="component" value="Unassembled WGS sequence"/>
</dbReference>
<keyword evidence="10" id="KW-1185">Reference proteome</keyword>
<proteinExistence type="inferred from homology"/>
<dbReference type="InterPro" id="IPR006584">
    <property type="entry name" value="Cellulose-bd_IV"/>
</dbReference>
<sequence>MIRVTIAIIGLLIMTQEIVKADNPIITQRFCADPNAMVHEGRVYVYCSSDEDNVDSYDGLLNYTLISSDDMVNWTDHGIVFRVKEDSKWADNAYAPSVVFRNDKFYLYYPNAGNSIGVAVSDKPEGPFVDPLGKPLVDKTMPNCDVSWLFDPCAYIDDDGQAYLYFGGGRNKTSPHGKNFRVIKLNEDMISVDGTAITIDSPHSFEGPFVHKKDSKYYLSYPGLPGQHIYYIIADNPLFTNSELQGVVLPSPSLDGENINLRNNSHESIILFNDQWYMFYHDRRISNKAYKRNVCVDLLEYNEDGTMKKVVVTRESVPQIKSLNPFEKVESETMDHQNGIEVTPCSEGGCMVTEISDGDWTQLSGVDFGSGAKKIQIRVAAEGKGGAIEIRLGSETGKLIGTCKVKGTGSWDKWKTIRCSVSEIYGVNDLYLVYRGADEPFRLNWFQFTAR</sequence>
<keyword evidence="6 7" id="KW-0326">Glycosidase</keyword>
<evidence type="ECO:0000313" key="10">
    <source>
        <dbReference type="Proteomes" id="UP001528920"/>
    </source>
</evidence>
<organism evidence="9 10">
    <name type="scientific">Paralabilibaculum antarcticum</name>
    <dbReference type="NCBI Taxonomy" id="2912572"/>
    <lineage>
        <taxon>Bacteria</taxon>
        <taxon>Pseudomonadati</taxon>
        <taxon>Bacteroidota</taxon>
        <taxon>Bacteroidia</taxon>
        <taxon>Marinilabiliales</taxon>
        <taxon>Marinifilaceae</taxon>
        <taxon>Paralabilibaculum</taxon>
    </lineage>
</organism>
<dbReference type="InterPro" id="IPR023296">
    <property type="entry name" value="Glyco_hydro_beta-prop_sf"/>
</dbReference>
<reference evidence="9 10" key="1">
    <citation type="submission" date="2022-01" db="EMBL/GenBank/DDBJ databases">
        <title>Labilibaculum sp. nov, a marine bacterium isolated from Antarctica.</title>
        <authorList>
            <person name="Dai W."/>
        </authorList>
    </citation>
    <scope>NUCLEOTIDE SEQUENCE [LARGE SCALE GENOMIC DNA]</scope>
    <source>
        <strain evidence="9 10">DW002</strain>
    </source>
</reference>
<accession>A0ABT5VUE2</accession>
<dbReference type="CDD" id="cd04084">
    <property type="entry name" value="CBM6_xylanase-like"/>
    <property type="match status" value="1"/>
</dbReference>
<keyword evidence="2" id="KW-0624">Polysaccharide degradation</keyword>
<dbReference type="InterPro" id="IPR005084">
    <property type="entry name" value="CBM6"/>
</dbReference>
<gene>
    <name evidence="9" type="ORF">L3049_13590</name>
</gene>